<dbReference type="GO" id="GO:0000166">
    <property type="term" value="F:nucleotide binding"/>
    <property type="evidence" value="ECO:0007669"/>
    <property type="project" value="InterPro"/>
</dbReference>
<dbReference type="AlphaFoldDB" id="A0A6J7PBZ1"/>
<dbReference type="GO" id="GO:0003676">
    <property type="term" value="F:nucleic acid binding"/>
    <property type="evidence" value="ECO:0007669"/>
    <property type="project" value="InterPro"/>
</dbReference>
<dbReference type="Pfam" id="PF01612">
    <property type="entry name" value="DNA_pol_A_exo1"/>
    <property type="match status" value="1"/>
</dbReference>
<dbReference type="Gene3D" id="3.30.420.10">
    <property type="entry name" value="Ribonuclease H-like superfamily/Ribonuclease H"/>
    <property type="match status" value="1"/>
</dbReference>
<proteinExistence type="predicted"/>
<reference evidence="3" key="1">
    <citation type="submission" date="2020-05" db="EMBL/GenBank/DDBJ databases">
        <authorList>
            <person name="Chiriac C."/>
            <person name="Salcher M."/>
            <person name="Ghai R."/>
            <person name="Kavagutti S V."/>
        </authorList>
    </citation>
    <scope>NUCLEOTIDE SEQUENCE</scope>
</reference>
<dbReference type="Pfam" id="PF00570">
    <property type="entry name" value="HRDC"/>
    <property type="match status" value="1"/>
</dbReference>
<dbReference type="InterPro" id="IPR036397">
    <property type="entry name" value="RNaseH_sf"/>
</dbReference>
<evidence type="ECO:0000256" key="1">
    <source>
        <dbReference type="SAM" id="MobiDB-lite"/>
    </source>
</evidence>
<dbReference type="InterPro" id="IPR002562">
    <property type="entry name" value="3'-5'_exonuclease_dom"/>
</dbReference>
<gene>
    <name evidence="3" type="ORF">UFOPK4061_00396</name>
</gene>
<sequence>MTNPLEDVPEIKEHESLDQGSLAQVDLEPSLSERLPFEPRDGVPDIITTVAQLEAYAQRLAAGTGPMALDAERASGYKYSQRAYLVQLRREGAGIALIDPIHLPDLSVIQAATEGVEWILHAATQDLACLAEIGLRPTVLFDTELAGRLLGREKVGLAALVAAELGEVLEKGHGSADWSLRPLTANQLRYAALDVELLIELRDRMHAELEAAGKLAWAHEEFAALVHFTPRPRGDDAWRRTSGIHRLRKPRALAVVQSLWLARDDAARRSDIAPGRILPDAAIVAAATALPATRDALGALKEFSGRGQQRRLAGWWIAVSQAMAMPDGELPDVSPPPGGLPAPRNWPERNPEGFARLEAAKDAVGVILARIDMPAENLLTPDLLRRLCWEPPAPATRDAIEEFLRAGGAREWQIGLTSEALTVALSVAP</sequence>
<dbReference type="PANTHER" id="PTHR47649">
    <property type="entry name" value="RIBONUCLEASE D"/>
    <property type="match status" value="1"/>
</dbReference>
<dbReference type="CDD" id="cd06142">
    <property type="entry name" value="RNaseD_exo"/>
    <property type="match status" value="1"/>
</dbReference>
<feature type="region of interest" description="Disordered" evidence="1">
    <location>
        <begin position="1"/>
        <end position="22"/>
    </location>
</feature>
<dbReference type="SMART" id="SM00341">
    <property type="entry name" value="HRDC"/>
    <property type="match status" value="1"/>
</dbReference>
<feature type="domain" description="HRDC" evidence="2">
    <location>
        <begin position="249"/>
        <end position="329"/>
    </location>
</feature>
<dbReference type="Pfam" id="PF18305">
    <property type="entry name" value="DNA_pol_A_exoN"/>
    <property type="match status" value="1"/>
</dbReference>
<evidence type="ECO:0000259" key="2">
    <source>
        <dbReference type="PROSITE" id="PS50967"/>
    </source>
</evidence>
<evidence type="ECO:0000313" key="3">
    <source>
        <dbReference type="EMBL" id="CAB5002598.1"/>
    </source>
</evidence>
<dbReference type="Gene3D" id="1.10.150.80">
    <property type="entry name" value="HRDC domain"/>
    <property type="match status" value="2"/>
</dbReference>
<dbReference type="PANTHER" id="PTHR47649:SF1">
    <property type="entry name" value="RIBONUCLEASE D"/>
    <property type="match status" value="1"/>
</dbReference>
<dbReference type="PROSITE" id="PS50967">
    <property type="entry name" value="HRDC"/>
    <property type="match status" value="1"/>
</dbReference>
<accession>A0A6J7PBZ1</accession>
<protein>
    <submittedName>
        <fullName evidence="3">Unannotated protein</fullName>
    </submittedName>
</protein>
<organism evidence="3">
    <name type="scientific">freshwater metagenome</name>
    <dbReference type="NCBI Taxonomy" id="449393"/>
    <lineage>
        <taxon>unclassified sequences</taxon>
        <taxon>metagenomes</taxon>
        <taxon>ecological metagenomes</taxon>
    </lineage>
</organism>
<dbReference type="InterPro" id="IPR044876">
    <property type="entry name" value="HRDC_dom_sf"/>
</dbReference>
<dbReference type="InterPro" id="IPR051086">
    <property type="entry name" value="RNase_D-like"/>
</dbReference>
<dbReference type="InterPro" id="IPR012337">
    <property type="entry name" value="RNaseH-like_sf"/>
</dbReference>
<dbReference type="SUPFAM" id="SSF53098">
    <property type="entry name" value="Ribonuclease H-like"/>
    <property type="match status" value="1"/>
</dbReference>
<dbReference type="InterPro" id="IPR010997">
    <property type="entry name" value="HRDC-like_sf"/>
</dbReference>
<dbReference type="SMART" id="SM00474">
    <property type="entry name" value="35EXOc"/>
    <property type="match status" value="1"/>
</dbReference>
<dbReference type="GO" id="GO:0008408">
    <property type="term" value="F:3'-5' exonuclease activity"/>
    <property type="evidence" value="ECO:0007669"/>
    <property type="project" value="InterPro"/>
</dbReference>
<dbReference type="InterPro" id="IPR002121">
    <property type="entry name" value="HRDC_dom"/>
</dbReference>
<dbReference type="GO" id="GO:0006139">
    <property type="term" value="P:nucleobase-containing compound metabolic process"/>
    <property type="evidence" value="ECO:0007669"/>
    <property type="project" value="InterPro"/>
</dbReference>
<dbReference type="InterPro" id="IPR041605">
    <property type="entry name" value="Exo_C"/>
</dbReference>
<dbReference type="EMBL" id="CAFBPD010000052">
    <property type="protein sequence ID" value="CAB5002598.1"/>
    <property type="molecule type" value="Genomic_DNA"/>
</dbReference>
<dbReference type="SUPFAM" id="SSF47819">
    <property type="entry name" value="HRDC-like"/>
    <property type="match status" value="1"/>
</dbReference>
<name>A0A6J7PBZ1_9ZZZZ</name>